<organism evidence="1 2">
    <name type="scientific">Schleiferilactobacillus harbinensis</name>
    <dbReference type="NCBI Taxonomy" id="304207"/>
    <lineage>
        <taxon>Bacteria</taxon>
        <taxon>Bacillati</taxon>
        <taxon>Bacillota</taxon>
        <taxon>Bacilli</taxon>
        <taxon>Lactobacillales</taxon>
        <taxon>Lactobacillaceae</taxon>
        <taxon>Schleiferilactobacillus</taxon>
    </lineage>
</organism>
<reference evidence="1 2" key="1">
    <citation type="submission" date="2019-10" db="EMBL/GenBank/DDBJ databases">
        <title>The completed genome of Lactobacillus harbinensis M1.</title>
        <authorList>
            <person name="Zheng Y."/>
        </authorList>
    </citation>
    <scope>NUCLEOTIDE SEQUENCE [LARGE SCALE GENOMIC DNA]</scope>
    <source>
        <strain evidence="1 2">M1</strain>
    </source>
</reference>
<name>A0A5P8M847_9LACO</name>
<dbReference type="Proteomes" id="UP000326779">
    <property type="component" value="Chromosome"/>
</dbReference>
<dbReference type="AlphaFoldDB" id="A0A5P8M847"/>
<dbReference type="EMBL" id="CP045143">
    <property type="protein sequence ID" value="QFR24663.1"/>
    <property type="molecule type" value="Genomic_DNA"/>
</dbReference>
<protein>
    <submittedName>
        <fullName evidence="1">Uncharacterized protein</fullName>
    </submittedName>
</protein>
<accession>A0A5P8M847</accession>
<proteinExistence type="predicted"/>
<dbReference type="KEGG" id="lhb:D1010_15480"/>
<gene>
    <name evidence="1" type="ORF">D1010_15480</name>
</gene>
<evidence type="ECO:0000313" key="1">
    <source>
        <dbReference type="EMBL" id="QFR24663.1"/>
    </source>
</evidence>
<evidence type="ECO:0000313" key="2">
    <source>
        <dbReference type="Proteomes" id="UP000326779"/>
    </source>
</evidence>
<sequence>MISPIFLHSFRLFHVSGIDPLIRADLVPQLISLSGHLVHPPGGSGGQLPTGPALVGCLVHLGAGIGFDPYHPRIRRGIGLLTIQQEISAIDPLLAAHVVPDGAVIQSELAPRLPGRASFEQAILNDSVPWH</sequence>